<proteinExistence type="predicted"/>
<dbReference type="PROSITE" id="PS51208">
    <property type="entry name" value="AUTOTRANSPORTER"/>
    <property type="match status" value="1"/>
</dbReference>
<dbReference type="PANTHER" id="PTHR35037:SF7">
    <property type="entry name" value="AUTOTRANSPORTER"/>
    <property type="match status" value="1"/>
</dbReference>
<keyword evidence="1 2" id="KW-0732">Signal</keyword>
<sequence>MKRMRVICAAVIIALCVYLTPASAEKIYTAPVTDSHEWDEDVTITTNGIVNEDSREGGGIYFCTNGPDQTFIIVEADNLVKIRANLGDGNEQGDKLYGIRTSGAHNAVFLLGKADIEAGYMTLSAENATSIIVGDYSSLITTSSHFGVHSSDDSNIYIGDHVLIQAGDKNDFADNGYTVWAKCDGGIFDTTIQIGDHVQISNAGNYKKDGAAVYAQGGGIITIGDDAEITSRGERDPTVKINRYNIGVRADGWHWRTTYVPHSLPLSYAEPELVLAPSKVVLGDRISIYTDGREGNMGIYASDRAEVIAGEDLTINTHGSEGSNFGVFADEGAQVTIKSTCIETEGKDSHGLIAWRSKEGQNSKITITEGSNIKTMGTNAYGVAAIDGGEVELTGKHTIETDLENGSFALGTSYGGTITADGQMNILGNLHAESEGKINMTMQDGSYMKGFSSIDGGQSGEIHVDMKNAYWDLHKQDSELSSLKMAAGATVDYTKEGSNLNLYAHDISGNGTFVMKTDIVGGNGDLLTVDTSDGDHKIKVIDQGSAPTTGDEDPLKLVKTGDGNAEFTLTGKDNLVDIGAWQYGLRRALENENHWELFATKKPSPPASAAVNTFMGGYLLAYAETQTLMQRLGDLRDTDYDNGYWFRFHGGRMESNSRSFVRDFDMKYGGAQVGYDRKIKNDWKGDTYVGGYFGYSKGNLDYSILDGGTGGSGSVDSRTLGLYGTYIADDGFYVDAVLKYMWMKNDFDVLDSDGGHVTGDGLSTGGMGFSLELGKRFRFTKNEKGDNWYIEPQAQLSYTRQDGGYFNASNGLRIGVDSFNSLLGRLGMLAGYETPKSNFYAKASYVKEFDGDVNIIANNISIPESFGDSWWEYGLGFTTRLNDHNSLYMSLERSSGGKFTEPWKVYAGWRISL</sequence>
<dbReference type="SUPFAM" id="SSF51126">
    <property type="entry name" value="Pectin lyase-like"/>
    <property type="match status" value="1"/>
</dbReference>
<dbReference type="PRINTS" id="PR01484">
    <property type="entry name" value="PRTACTNFAMLY"/>
</dbReference>
<name>A0A1B2I7Y6_9BACT</name>
<dbReference type="InterPro" id="IPR004899">
    <property type="entry name" value="Pertactin_central"/>
</dbReference>
<dbReference type="InterPro" id="IPR012332">
    <property type="entry name" value="Autotransporter_pectin_lyase_C"/>
</dbReference>
<evidence type="ECO:0000256" key="1">
    <source>
        <dbReference type="ARBA" id="ARBA00022729"/>
    </source>
</evidence>
<dbReference type="SMART" id="SM00869">
    <property type="entry name" value="Autotransporter"/>
    <property type="match status" value="1"/>
</dbReference>
<dbReference type="InterPro" id="IPR036709">
    <property type="entry name" value="Autotransporte_beta_dom_sf"/>
</dbReference>
<dbReference type="InterPro" id="IPR011050">
    <property type="entry name" value="Pectin_lyase_fold/virulence"/>
</dbReference>
<dbReference type="Pfam" id="PF03797">
    <property type="entry name" value="Autotransporter"/>
    <property type="match status" value="1"/>
</dbReference>
<evidence type="ECO:0000259" key="3">
    <source>
        <dbReference type="PROSITE" id="PS51208"/>
    </source>
</evidence>
<dbReference type="InterPro" id="IPR006315">
    <property type="entry name" value="OM_autotransptr_brl_dom"/>
</dbReference>
<dbReference type="OrthoDB" id="7052171at2"/>
<organism evidence="4 5">
    <name type="scientific">Cloacibacillus porcorum</name>
    <dbReference type="NCBI Taxonomy" id="1197717"/>
    <lineage>
        <taxon>Bacteria</taxon>
        <taxon>Thermotogati</taxon>
        <taxon>Synergistota</taxon>
        <taxon>Synergistia</taxon>
        <taxon>Synergistales</taxon>
        <taxon>Synergistaceae</taxon>
        <taxon>Cloacibacillus</taxon>
    </lineage>
</organism>
<dbReference type="Gene3D" id="2.40.128.130">
    <property type="entry name" value="Autotransporter beta-domain"/>
    <property type="match status" value="1"/>
</dbReference>
<dbReference type="NCBIfam" id="TIGR01414">
    <property type="entry name" value="autotrans_barl"/>
    <property type="match status" value="1"/>
</dbReference>
<dbReference type="KEGG" id="cpor:BED41_13780"/>
<dbReference type="Proteomes" id="UP000093044">
    <property type="component" value="Chromosome"/>
</dbReference>
<dbReference type="RefSeq" id="WP_066747534.1">
    <property type="nucleotide sequence ID" value="NZ_CP016757.1"/>
</dbReference>
<dbReference type="SUPFAM" id="SSF103515">
    <property type="entry name" value="Autotransporter"/>
    <property type="match status" value="1"/>
</dbReference>
<feature type="chain" id="PRO_5008538973" description="Autotransporter domain-containing protein" evidence="2">
    <location>
        <begin position="25"/>
        <end position="913"/>
    </location>
</feature>
<keyword evidence="5" id="KW-1185">Reference proteome</keyword>
<dbReference type="GO" id="GO:0019867">
    <property type="term" value="C:outer membrane"/>
    <property type="evidence" value="ECO:0007669"/>
    <property type="project" value="InterPro"/>
</dbReference>
<evidence type="ECO:0000313" key="4">
    <source>
        <dbReference type="EMBL" id="ANZ46071.1"/>
    </source>
</evidence>
<protein>
    <recommendedName>
        <fullName evidence="3">Autotransporter domain-containing protein</fullName>
    </recommendedName>
</protein>
<dbReference type="STRING" id="1197717.BED41_13780"/>
<accession>A0A1B2I7Y6</accession>
<evidence type="ECO:0000313" key="5">
    <source>
        <dbReference type="Proteomes" id="UP000093044"/>
    </source>
</evidence>
<reference evidence="4" key="1">
    <citation type="submission" date="2016-08" db="EMBL/GenBank/DDBJ databases">
        <title>Complete genome of Cloacibacillus porcorum.</title>
        <authorList>
            <person name="Looft T."/>
            <person name="Bayles D.O."/>
            <person name="Alt D.P."/>
        </authorList>
    </citation>
    <scope>NUCLEOTIDE SEQUENCE [LARGE SCALE GENOMIC DNA]</scope>
    <source>
        <strain evidence="4">CL-84</strain>
    </source>
</reference>
<dbReference type="InterPro" id="IPR051551">
    <property type="entry name" value="Autotransporter_adhesion"/>
</dbReference>
<dbReference type="GeneID" id="83058916"/>
<gene>
    <name evidence="4" type="ORF">BED41_13780</name>
</gene>
<dbReference type="InterPro" id="IPR003991">
    <property type="entry name" value="Pertactin_virulence_factor"/>
</dbReference>
<dbReference type="InterPro" id="IPR005546">
    <property type="entry name" value="Autotransporte_beta"/>
</dbReference>
<dbReference type="Pfam" id="PF03212">
    <property type="entry name" value="Pertactin"/>
    <property type="match status" value="1"/>
</dbReference>
<dbReference type="PANTHER" id="PTHR35037">
    <property type="entry name" value="C-TERMINAL REGION OF AIDA-LIKE PROTEIN"/>
    <property type="match status" value="1"/>
</dbReference>
<feature type="domain" description="Autotransporter" evidence="3">
    <location>
        <begin position="637"/>
        <end position="913"/>
    </location>
</feature>
<feature type="signal peptide" evidence="2">
    <location>
        <begin position="1"/>
        <end position="24"/>
    </location>
</feature>
<evidence type="ECO:0000256" key="2">
    <source>
        <dbReference type="SAM" id="SignalP"/>
    </source>
</evidence>
<dbReference type="AlphaFoldDB" id="A0A1B2I7Y6"/>
<dbReference type="Gene3D" id="2.160.20.20">
    <property type="match status" value="1"/>
</dbReference>
<dbReference type="EMBL" id="CP016757">
    <property type="protein sequence ID" value="ANZ46071.1"/>
    <property type="molecule type" value="Genomic_DNA"/>
</dbReference>